<evidence type="ECO:0000256" key="3">
    <source>
        <dbReference type="ARBA" id="ARBA00022691"/>
    </source>
</evidence>
<reference evidence="9 10" key="1">
    <citation type="submission" date="2016-05" db="EMBL/GenBank/DDBJ databases">
        <title>Microbial consortia oxidize butane by reversing methanogenesis.</title>
        <authorList>
            <person name="Laso-Perez R."/>
            <person name="Richter M."/>
            <person name="Wegener G."/>
            <person name="Musat F."/>
        </authorList>
    </citation>
    <scope>NUCLEOTIDE SEQUENCE [LARGE SCALE GENOMIC DNA]</scope>
    <source>
        <strain evidence="9">BOX1</strain>
    </source>
</reference>
<dbReference type="CDD" id="cd01335">
    <property type="entry name" value="Radical_SAM"/>
    <property type="match status" value="1"/>
</dbReference>
<dbReference type="Proteomes" id="UP000185779">
    <property type="component" value="Unassembled WGS sequence"/>
</dbReference>
<dbReference type="EMBL" id="LYOR01000003">
    <property type="protein sequence ID" value="OFV66401.1"/>
    <property type="molecule type" value="Genomic_DNA"/>
</dbReference>
<evidence type="ECO:0000313" key="10">
    <source>
        <dbReference type="Proteomes" id="UP000185779"/>
    </source>
</evidence>
<keyword evidence="5" id="KW-0408">Iron</keyword>
<feature type="domain" description="Radical SAM core" evidence="7">
    <location>
        <begin position="14"/>
        <end position="239"/>
    </location>
</feature>
<keyword evidence="10" id="KW-1185">Reference proteome</keyword>
<evidence type="ECO:0000313" key="8">
    <source>
        <dbReference type="EMBL" id="HEC57548.1"/>
    </source>
</evidence>
<dbReference type="InterPro" id="IPR012840">
    <property type="entry name" value="NrdG2"/>
</dbReference>
<gene>
    <name evidence="8" type="ORF">ENI32_06685</name>
    <name evidence="9" type="ORF">SBU_000943</name>
</gene>
<dbReference type="STRING" id="1839936.SBU_000943"/>
<dbReference type="PROSITE" id="PS51918">
    <property type="entry name" value="RADICAL_SAM"/>
    <property type="match status" value="1"/>
</dbReference>
<evidence type="ECO:0000256" key="2">
    <source>
        <dbReference type="ARBA" id="ARBA00022485"/>
    </source>
</evidence>
<dbReference type="SUPFAM" id="SSF102114">
    <property type="entry name" value="Radical SAM enzymes"/>
    <property type="match status" value="1"/>
</dbReference>
<sequence length="241" mass="26808">MINLGGIIDASTLDYPGKVAMVIFFRGCPLRCIYCHNHRLLNGEDLVEEHTLEQKIQDASPFISAIVFSGGEPFLQSEPLLRLASFAKNSGLLLGIETSGYYPDRINEFGKKGLIDTLFLDIKAPLSNTRLYELITGRKDVVRRVKASLDHALHADFDLEIRTTVFRGLVGSEEVEAIASFLSGFRGTYVIQEGVPDLAPEYGKGKLSGFSYDEIREMGVIASRYVDRVMIRTKEKGLEVV</sequence>
<name>A0A1F2P6T6_9EURY</name>
<dbReference type="InterPro" id="IPR034457">
    <property type="entry name" value="Organic_radical-activating"/>
</dbReference>
<dbReference type="InterPro" id="IPR058240">
    <property type="entry name" value="rSAM_sf"/>
</dbReference>
<accession>A0A1F2P6T6</accession>
<dbReference type="NCBIfam" id="TIGR02495">
    <property type="entry name" value="NrdG2"/>
    <property type="match status" value="1"/>
</dbReference>
<dbReference type="Gene3D" id="3.20.20.70">
    <property type="entry name" value="Aldolase class I"/>
    <property type="match status" value="1"/>
</dbReference>
<dbReference type="InterPro" id="IPR007197">
    <property type="entry name" value="rSAM"/>
</dbReference>
<keyword evidence="3" id="KW-0949">S-adenosyl-L-methionine</keyword>
<evidence type="ECO:0000313" key="9">
    <source>
        <dbReference type="EMBL" id="OFV66401.1"/>
    </source>
</evidence>
<dbReference type="InterPro" id="IPR006638">
    <property type="entry name" value="Elp3/MiaA/NifB-like_rSAM"/>
</dbReference>
<dbReference type="SFLD" id="SFLDG01094">
    <property type="entry name" value="Uncharacterised_Radical_SAM_Su"/>
    <property type="match status" value="1"/>
</dbReference>
<dbReference type="PANTHER" id="PTHR30352">
    <property type="entry name" value="PYRUVATE FORMATE-LYASE-ACTIVATING ENZYME"/>
    <property type="match status" value="1"/>
</dbReference>
<reference evidence="8" key="2">
    <citation type="journal article" date="2020" name="mSystems">
        <title>Genome- and Community-Level Interaction Insights into Carbon Utilization and Element Cycling Functions of Hydrothermarchaeota in Hydrothermal Sediment.</title>
        <authorList>
            <person name="Zhou Z."/>
            <person name="Liu Y."/>
            <person name="Xu W."/>
            <person name="Pan J."/>
            <person name="Luo Z.H."/>
            <person name="Li M."/>
        </authorList>
    </citation>
    <scope>NUCLEOTIDE SEQUENCE [LARGE SCALE GENOMIC DNA]</scope>
    <source>
        <strain evidence="8">HyVt-386</strain>
    </source>
</reference>
<dbReference type="SMART" id="SM00729">
    <property type="entry name" value="Elp3"/>
    <property type="match status" value="1"/>
</dbReference>
<dbReference type="Proteomes" id="UP000885936">
    <property type="component" value="Unassembled WGS sequence"/>
</dbReference>
<comment type="caution">
    <text evidence="9">The sequence shown here is derived from an EMBL/GenBank/DDBJ whole genome shotgun (WGS) entry which is preliminary data.</text>
</comment>
<organism evidence="9 10">
    <name type="scientific">Candidatus Syntropharchaeum butanivorans</name>
    <dbReference type="NCBI Taxonomy" id="1839936"/>
    <lineage>
        <taxon>Archaea</taxon>
        <taxon>Methanobacteriati</taxon>
        <taxon>Methanobacteriota</taxon>
        <taxon>Stenosarchaea group</taxon>
        <taxon>Methanomicrobia</taxon>
        <taxon>Methanosarcinales</taxon>
        <taxon>ANME-2 cluster</taxon>
        <taxon>Candidatus Syntropharchaeum</taxon>
    </lineage>
</organism>
<dbReference type="SFLD" id="SFLDG01067">
    <property type="entry name" value="SPASM/twitch_domain_containing"/>
    <property type="match status" value="1"/>
</dbReference>
<proteinExistence type="predicted"/>
<evidence type="ECO:0000256" key="5">
    <source>
        <dbReference type="ARBA" id="ARBA00023004"/>
    </source>
</evidence>
<dbReference type="AlphaFoldDB" id="A0A1F2P6T6"/>
<dbReference type="EMBL" id="DRIE01000109">
    <property type="protein sequence ID" value="HEC57548.1"/>
    <property type="molecule type" value="Genomic_DNA"/>
</dbReference>
<dbReference type="GO" id="GO:0003824">
    <property type="term" value="F:catalytic activity"/>
    <property type="evidence" value="ECO:0007669"/>
    <property type="project" value="InterPro"/>
</dbReference>
<evidence type="ECO:0000256" key="6">
    <source>
        <dbReference type="ARBA" id="ARBA00023014"/>
    </source>
</evidence>
<dbReference type="GO" id="GO:0051539">
    <property type="term" value="F:4 iron, 4 sulfur cluster binding"/>
    <property type="evidence" value="ECO:0007669"/>
    <property type="project" value="UniProtKB-KW"/>
</dbReference>
<dbReference type="Pfam" id="PF04055">
    <property type="entry name" value="Radical_SAM"/>
    <property type="match status" value="1"/>
</dbReference>
<dbReference type="InterPro" id="IPR013785">
    <property type="entry name" value="Aldolase_TIM"/>
</dbReference>
<evidence type="ECO:0000259" key="7">
    <source>
        <dbReference type="PROSITE" id="PS51918"/>
    </source>
</evidence>
<dbReference type="SFLD" id="SFLDS00029">
    <property type="entry name" value="Radical_SAM"/>
    <property type="match status" value="1"/>
</dbReference>
<keyword evidence="6" id="KW-0411">Iron-sulfur</keyword>
<keyword evidence="2" id="KW-0004">4Fe-4S</keyword>
<dbReference type="GO" id="GO:0046872">
    <property type="term" value="F:metal ion binding"/>
    <property type="evidence" value="ECO:0007669"/>
    <property type="project" value="UniProtKB-KW"/>
</dbReference>
<comment type="cofactor">
    <cofactor evidence="1">
        <name>[4Fe-4S] cluster</name>
        <dbReference type="ChEBI" id="CHEBI:49883"/>
    </cofactor>
</comment>
<keyword evidence="4" id="KW-0479">Metal-binding</keyword>
<protein>
    <submittedName>
        <fullName evidence="9">Anaerobic ribonucleoside-triphosphate reductase activating protein</fullName>
    </submittedName>
</protein>
<evidence type="ECO:0000256" key="4">
    <source>
        <dbReference type="ARBA" id="ARBA00022723"/>
    </source>
</evidence>
<evidence type="ECO:0000256" key="1">
    <source>
        <dbReference type="ARBA" id="ARBA00001966"/>
    </source>
</evidence>